<sequence>MCVLKSTKELFLLSGRLSSLLKGNARRWFNDVRIANGRKPWSWWKDQIINKWGSPAWRYKLENKFDERIFDVEKDSPVKWFLSQKDRLQALWPNMPIQDIHLRILKKCGGDLEHAVKSRAPRDASSEEIINILEDITTRTRIGRKYKSYRNVTSEKPDNRNNSNTIGNKDSPKESNPHKDKKCYTCQKMGHTSATCTQKRKNVNQVDAGEEISEPDKEDEESVHEFEEESSLSEISNNMIQVDLDISDVVCYHHLPQEWNSDTGGIHCGRGWSQ</sequence>
<keyword evidence="1" id="KW-0507">mRNA processing</keyword>
<evidence type="ECO:0000313" key="6">
    <source>
        <dbReference type="Proteomes" id="UP000037035"/>
    </source>
</evidence>
<feature type="region of interest" description="Disordered" evidence="3">
    <location>
        <begin position="147"/>
        <end position="180"/>
    </location>
</feature>
<dbReference type="VEuPathDB" id="FungiDB:VP01_4956g1"/>
<dbReference type="InterPro" id="IPR001878">
    <property type="entry name" value="Znf_CCHC"/>
</dbReference>
<evidence type="ECO:0000256" key="3">
    <source>
        <dbReference type="SAM" id="MobiDB-lite"/>
    </source>
</evidence>
<accession>A0A0L6UNX6</accession>
<dbReference type="InterPro" id="IPR036875">
    <property type="entry name" value="Znf_CCHC_sf"/>
</dbReference>
<keyword evidence="2" id="KW-0862">Zinc</keyword>
<dbReference type="EMBL" id="LAVV01010116">
    <property type="protein sequence ID" value="KNZ49535.1"/>
    <property type="molecule type" value="Genomic_DNA"/>
</dbReference>
<organism evidence="5 6">
    <name type="scientific">Puccinia sorghi</name>
    <dbReference type="NCBI Taxonomy" id="27349"/>
    <lineage>
        <taxon>Eukaryota</taxon>
        <taxon>Fungi</taxon>
        <taxon>Dikarya</taxon>
        <taxon>Basidiomycota</taxon>
        <taxon>Pucciniomycotina</taxon>
        <taxon>Pucciniomycetes</taxon>
        <taxon>Pucciniales</taxon>
        <taxon>Pucciniaceae</taxon>
        <taxon>Puccinia</taxon>
    </lineage>
</organism>
<keyword evidence="6" id="KW-1185">Reference proteome</keyword>
<evidence type="ECO:0000313" key="5">
    <source>
        <dbReference type="EMBL" id="KNZ49535.1"/>
    </source>
</evidence>
<protein>
    <recommendedName>
        <fullName evidence="4">CCHC-type domain-containing protein</fullName>
    </recommendedName>
</protein>
<dbReference type="PROSITE" id="PS50158">
    <property type="entry name" value="ZF_CCHC"/>
    <property type="match status" value="1"/>
</dbReference>
<evidence type="ECO:0000259" key="4">
    <source>
        <dbReference type="PROSITE" id="PS50158"/>
    </source>
</evidence>
<dbReference type="Gene3D" id="4.10.60.10">
    <property type="entry name" value="Zinc finger, CCHC-type"/>
    <property type="match status" value="1"/>
</dbReference>
<feature type="domain" description="CCHC-type" evidence="4">
    <location>
        <begin position="182"/>
        <end position="198"/>
    </location>
</feature>
<comment type="caution">
    <text evidence="5">The sequence shown here is derived from an EMBL/GenBank/DDBJ whole genome shotgun (WGS) entry which is preliminary data.</text>
</comment>
<gene>
    <name evidence="5" type="ORF">VP01_4956g1</name>
</gene>
<dbReference type="CDD" id="cd14279">
    <property type="entry name" value="CUE"/>
    <property type="match status" value="1"/>
</dbReference>
<keyword evidence="2" id="KW-0863">Zinc-finger</keyword>
<dbReference type="AlphaFoldDB" id="A0A0L6UNX6"/>
<keyword evidence="2" id="KW-0479">Metal-binding</keyword>
<dbReference type="GO" id="GO:0008270">
    <property type="term" value="F:zinc ion binding"/>
    <property type="evidence" value="ECO:0007669"/>
    <property type="project" value="UniProtKB-KW"/>
</dbReference>
<evidence type="ECO:0000256" key="2">
    <source>
        <dbReference type="PROSITE-ProRule" id="PRU00047"/>
    </source>
</evidence>
<reference evidence="5 6" key="1">
    <citation type="submission" date="2015-08" db="EMBL/GenBank/DDBJ databases">
        <title>Next Generation Sequencing and Analysis of the Genome of Puccinia sorghi L Schw, the Causal Agent of Maize Common Rust.</title>
        <authorList>
            <person name="Rochi L."/>
            <person name="Burguener G."/>
            <person name="Darino M."/>
            <person name="Turjanski A."/>
            <person name="Kreff E."/>
            <person name="Dieguez M.J."/>
            <person name="Sacco F."/>
        </authorList>
    </citation>
    <scope>NUCLEOTIDE SEQUENCE [LARGE SCALE GENOMIC DNA]</scope>
    <source>
        <strain evidence="5 6">RO10H11247</strain>
    </source>
</reference>
<dbReference type="GO" id="GO:0006397">
    <property type="term" value="P:mRNA processing"/>
    <property type="evidence" value="ECO:0007669"/>
    <property type="project" value="UniProtKB-KW"/>
</dbReference>
<dbReference type="OrthoDB" id="2506710at2759"/>
<name>A0A0L6UNX6_9BASI</name>
<dbReference type="Proteomes" id="UP000037035">
    <property type="component" value="Unassembled WGS sequence"/>
</dbReference>
<dbReference type="GO" id="GO:0003676">
    <property type="term" value="F:nucleic acid binding"/>
    <property type="evidence" value="ECO:0007669"/>
    <property type="project" value="InterPro"/>
</dbReference>
<dbReference type="SUPFAM" id="SSF57756">
    <property type="entry name" value="Retrovirus zinc finger-like domains"/>
    <property type="match status" value="1"/>
</dbReference>
<proteinExistence type="predicted"/>
<dbReference type="SMART" id="SM00343">
    <property type="entry name" value="ZnF_C2HC"/>
    <property type="match status" value="1"/>
</dbReference>
<evidence type="ECO:0000256" key="1">
    <source>
        <dbReference type="ARBA" id="ARBA00022664"/>
    </source>
</evidence>